<gene>
    <name evidence="2" type="ORF">Cvel_22618</name>
</gene>
<feature type="compositionally biased region" description="Low complexity" evidence="1">
    <location>
        <begin position="819"/>
        <end position="828"/>
    </location>
</feature>
<dbReference type="VEuPathDB" id="CryptoDB:Cvel_22618"/>
<feature type="compositionally biased region" description="Basic and acidic residues" evidence="1">
    <location>
        <begin position="444"/>
        <end position="453"/>
    </location>
</feature>
<feature type="compositionally biased region" description="Basic and acidic residues" evidence="1">
    <location>
        <begin position="185"/>
        <end position="195"/>
    </location>
</feature>
<feature type="compositionally biased region" description="Acidic residues" evidence="1">
    <location>
        <begin position="574"/>
        <end position="591"/>
    </location>
</feature>
<feature type="compositionally biased region" description="Basic and acidic residues" evidence="1">
    <location>
        <begin position="134"/>
        <end position="150"/>
    </location>
</feature>
<sequence>MSGPKKQQLGRKITLERLEGSLPEAPLSPKDEPRKSSVDAGAQQKERGGLRRQSSVEMRGSQRFRSPSANSKNPKLAPLPGREGAADASSSGLVNREVTDLDAHANVTRLIPPDEDPEGRHRVERAMELLSPSRKRDPHPSGGKSRDPRAFRFGRARTPSVDILPPLEHPSSAPGSRETSGQQVGRERWDRERERTSVESDVSALSVLLRVSRRGGLFSLGLSARLLISQARLCLSVSVPIQNRGEREAIKGRAALWRCAQSIPFSSSSLSAVKQNGLQELLDLSFVRRRQTPNVSVEQDNAGEEVETDAPLSALLLMGESPLTSCALSELLLTVGGLPEWSIAEVASGVLAGLWQLRKAALDGKMESGVHGGVSLEEVFVDASGRAQLGFGCFSVFAPAEAMPAGGSDAARGSNLEVDRAIGGALSRQASRLGNSLSRNPSRARSEPRERAANRFPSSSTPSPGGGAVRSPPIASPASSPPLIPLPSSSHPENLDRAREGDDLFDLAVLLMACFAGSLDLLAERVAAVGLVKGGGGRKRRASVESDWPSPTTLGDRTPYSMADPTPGARTALEVDEGDDDSMIQSSDEEERELRERRDTIFRRESDASACEEMDLISILMKEQSAPHPPAEPQPPVRRPKPPKGPGKKAPGAPTSSVSHAGAMHGATVDSSHELDPITPFMSPENAGGAGPRGSGNGVVEKVSGAVGGSHLLRDSMLEAEADLQFQEVAAAAAEKGKDGRRLRFADQASLRKSASLRAVGTVRPDFGEEEQNGGEEIGELPPVASILSVRPFSANFASFLSLCLGQTEVNAKGGQEGPSSSSSSSSPKPRPSKAPLLEFLLSHPFVNSLREGKSFGPPVTLKELMALRPQVKATKPSKGAAGEGRRSVDGDASRYCMRVASALPEWWLQPPPLPGGLVHGRFSLHL</sequence>
<dbReference type="AlphaFoldDB" id="A0A0G4GN01"/>
<feature type="region of interest" description="Disordered" evidence="1">
    <location>
        <begin position="432"/>
        <end position="497"/>
    </location>
</feature>
<reference evidence="2" key="1">
    <citation type="submission" date="2014-11" db="EMBL/GenBank/DDBJ databases">
        <authorList>
            <person name="Otto D Thomas"/>
            <person name="Naeem Raeece"/>
        </authorList>
    </citation>
    <scope>NUCLEOTIDE SEQUENCE</scope>
</reference>
<organism evidence="2">
    <name type="scientific">Chromera velia CCMP2878</name>
    <dbReference type="NCBI Taxonomy" id="1169474"/>
    <lineage>
        <taxon>Eukaryota</taxon>
        <taxon>Sar</taxon>
        <taxon>Alveolata</taxon>
        <taxon>Colpodellida</taxon>
        <taxon>Chromeraceae</taxon>
        <taxon>Chromera</taxon>
    </lineage>
</organism>
<feature type="region of interest" description="Disordered" evidence="1">
    <location>
        <begin position="1"/>
        <end position="195"/>
    </location>
</feature>
<dbReference type="EMBL" id="CDMZ01001370">
    <property type="protein sequence ID" value="CEM31591.1"/>
    <property type="molecule type" value="Genomic_DNA"/>
</dbReference>
<feature type="compositionally biased region" description="Pro residues" evidence="1">
    <location>
        <begin position="627"/>
        <end position="637"/>
    </location>
</feature>
<evidence type="ECO:0000313" key="2">
    <source>
        <dbReference type="EMBL" id="CEM31591.1"/>
    </source>
</evidence>
<feature type="compositionally biased region" description="Basic and acidic residues" evidence="1">
    <location>
        <begin position="592"/>
        <end position="607"/>
    </location>
</feature>
<feature type="region of interest" description="Disordered" evidence="1">
    <location>
        <begin position="624"/>
        <end position="702"/>
    </location>
</feature>
<protein>
    <submittedName>
        <fullName evidence="2">Uncharacterized protein</fullName>
    </submittedName>
</protein>
<feature type="region of interest" description="Disordered" evidence="1">
    <location>
        <begin position="534"/>
        <end position="608"/>
    </location>
</feature>
<proteinExistence type="predicted"/>
<feature type="compositionally biased region" description="Basic and acidic residues" evidence="1">
    <location>
        <begin position="118"/>
        <end position="127"/>
    </location>
</feature>
<feature type="region of interest" description="Disordered" evidence="1">
    <location>
        <begin position="812"/>
        <end position="834"/>
    </location>
</feature>
<feature type="compositionally biased region" description="Polar residues" evidence="1">
    <location>
        <begin position="63"/>
        <end position="73"/>
    </location>
</feature>
<name>A0A0G4GN01_9ALVE</name>
<evidence type="ECO:0000256" key="1">
    <source>
        <dbReference type="SAM" id="MobiDB-lite"/>
    </source>
</evidence>
<accession>A0A0G4GN01</accession>
<feature type="compositionally biased region" description="Gly residues" evidence="1">
    <location>
        <begin position="688"/>
        <end position="697"/>
    </location>
</feature>
<feature type="compositionally biased region" description="Polar residues" evidence="1">
    <location>
        <begin position="173"/>
        <end position="183"/>
    </location>
</feature>
<feature type="compositionally biased region" description="Low complexity" evidence="1">
    <location>
        <begin position="454"/>
        <end position="463"/>
    </location>
</feature>